<dbReference type="Pfam" id="PF00931">
    <property type="entry name" value="NB-ARC"/>
    <property type="match status" value="1"/>
</dbReference>
<feature type="domain" description="NB-ARC" evidence="1">
    <location>
        <begin position="375"/>
        <end position="500"/>
    </location>
</feature>
<dbReference type="SMART" id="SM00028">
    <property type="entry name" value="TPR"/>
    <property type="match status" value="6"/>
</dbReference>
<reference evidence="2 3" key="1">
    <citation type="submission" date="2023-08" db="EMBL/GenBank/DDBJ databases">
        <title>Black Yeasts Isolated from many extreme environments.</title>
        <authorList>
            <person name="Coleine C."/>
            <person name="Stajich J.E."/>
            <person name="Selbmann L."/>
        </authorList>
    </citation>
    <scope>NUCLEOTIDE SEQUENCE [LARGE SCALE GENOMIC DNA]</scope>
    <source>
        <strain evidence="2 3">CCFEE 5792</strain>
    </source>
</reference>
<gene>
    <name evidence="2" type="ORF">LTR84_005152</name>
</gene>
<dbReference type="Gene3D" id="1.25.40.10">
    <property type="entry name" value="Tetratricopeptide repeat domain"/>
    <property type="match status" value="2"/>
</dbReference>
<dbReference type="InterPro" id="IPR011990">
    <property type="entry name" value="TPR-like_helical_dom_sf"/>
</dbReference>
<evidence type="ECO:0000313" key="2">
    <source>
        <dbReference type="EMBL" id="KAK5063076.1"/>
    </source>
</evidence>
<dbReference type="GO" id="GO:0009116">
    <property type="term" value="P:nucleoside metabolic process"/>
    <property type="evidence" value="ECO:0007669"/>
    <property type="project" value="InterPro"/>
</dbReference>
<dbReference type="AlphaFoldDB" id="A0AAV9NQN5"/>
<comment type="caution">
    <text evidence="2">The sequence shown here is derived from an EMBL/GenBank/DDBJ whole genome shotgun (WGS) entry which is preliminary data.</text>
</comment>
<evidence type="ECO:0000259" key="1">
    <source>
        <dbReference type="Pfam" id="PF00931"/>
    </source>
</evidence>
<dbReference type="GO" id="GO:0003824">
    <property type="term" value="F:catalytic activity"/>
    <property type="evidence" value="ECO:0007669"/>
    <property type="project" value="InterPro"/>
</dbReference>
<name>A0AAV9NQN5_9EURO</name>
<keyword evidence="3" id="KW-1185">Reference proteome</keyword>
<dbReference type="InterPro" id="IPR035994">
    <property type="entry name" value="Nucleoside_phosphorylase_sf"/>
</dbReference>
<organism evidence="2 3">
    <name type="scientific">Exophiala bonariae</name>
    <dbReference type="NCBI Taxonomy" id="1690606"/>
    <lineage>
        <taxon>Eukaryota</taxon>
        <taxon>Fungi</taxon>
        <taxon>Dikarya</taxon>
        <taxon>Ascomycota</taxon>
        <taxon>Pezizomycotina</taxon>
        <taxon>Eurotiomycetes</taxon>
        <taxon>Chaetothyriomycetidae</taxon>
        <taxon>Chaetothyriales</taxon>
        <taxon>Herpotrichiellaceae</taxon>
        <taxon>Exophiala</taxon>
    </lineage>
</organism>
<dbReference type="EMBL" id="JAVRRD010000002">
    <property type="protein sequence ID" value="KAK5063076.1"/>
    <property type="molecule type" value="Genomic_DNA"/>
</dbReference>
<evidence type="ECO:0000313" key="3">
    <source>
        <dbReference type="Proteomes" id="UP001358417"/>
    </source>
</evidence>
<accession>A0AAV9NQN5</accession>
<dbReference type="PANTHER" id="PTHR46082">
    <property type="entry name" value="ATP/GTP-BINDING PROTEIN-RELATED"/>
    <property type="match status" value="1"/>
</dbReference>
<dbReference type="InterPro" id="IPR019734">
    <property type="entry name" value="TPR_rpt"/>
</dbReference>
<dbReference type="RefSeq" id="XP_064711348.1">
    <property type="nucleotide sequence ID" value="XM_064848724.1"/>
</dbReference>
<proteinExistence type="predicted"/>
<dbReference type="GO" id="GO:0043531">
    <property type="term" value="F:ADP binding"/>
    <property type="evidence" value="ECO:0007669"/>
    <property type="project" value="InterPro"/>
</dbReference>
<dbReference type="SUPFAM" id="SSF52540">
    <property type="entry name" value="P-loop containing nucleoside triphosphate hydrolases"/>
    <property type="match status" value="1"/>
</dbReference>
<dbReference type="PANTHER" id="PTHR46082:SF6">
    <property type="entry name" value="AAA+ ATPASE DOMAIN-CONTAINING PROTEIN-RELATED"/>
    <property type="match status" value="1"/>
</dbReference>
<dbReference type="Gene3D" id="3.40.50.1580">
    <property type="entry name" value="Nucleoside phosphorylase domain"/>
    <property type="match status" value="1"/>
</dbReference>
<dbReference type="Pfam" id="PF13181">
    <property type="entry name" value="TPR_8"/>
    <property type="match status" value="1"/>
</dbReference>
<dbReference type="Gene3D" id="3.40.50.300">
    <property type="entry name" value="P-loop containing nucleotide triphosphate hydrolases"/>
    <property type="match status" value="1"/>
</dbReference>
<dbReference type="InterPro" id="IPR027417">
    <property type="entry name" value="P-loop_NTPase"/>
</dbReference>
<dbReference type="Proteomes" id="UP001358417">
    <property type="component" value="Unassembled WGS sequence"/>
</dbReference>
<dbReference type="SUPFAM" id="SSF53167">
    <property type="entry name" value="Purine and uridine phosphorylases"/>
    <property type="match status" value="1"/>
</dbReference>
<dbReference type="Pfam" id="PF13374">
    <property type="entry name" value="TPR_10"/>
    <property type="match status" value="1"/>
</dbReference>
<sequence length="1175" mass="130723">MGSSSRKCLTYNEYTVAIICPLEVEVSAARYILDDEHTRLQNKDGDPNKYILGEMCGHNVAIGFLPHGSQGKATAAIVAAHMNRTFPAIRLRLLVGIGGGIPSAKKDIRLGDVVVGVPEGVHGGVVEYDLGKETSHGFERKGYLCMPPDEWRSIIVEMQSDHRVHPNQTSKFLLEMLDKHPTLVEYCRPAPEKDVLFSASNVHVEYEPTCDKCDKSNVIAPRKIIGPKIFYGTIASGDRVIKNATVRDAISRGIDGAICFEMEAAGLTTHFPCIVIRGICDYADSHKNDDWHAYAAGVAAACAKELLTYVNPVTEAQPFFDHALSTSSVLSHPTHVLPVNDAPEYLLSSHFTGRDEELKLISDGFESSQPDIPTRCAIYGMSGLGKTQLILKYAKQCFDQGRYSFVFFVSASSIEKLNQGFTNILNLVDHPDRYHPDQSVCLTMTRRWLETCFDGHATWLLLVDNVEKETLKFLRELLPRRNPKGRILFTTRGEDIATALVRTGNPYDSLLRLQVPSLGDAAILFLREAGKMLDLKETLTSRQAESLAHSVGCLPLAVSNAAAFMNKSHTSLSDILELYRSSQKMQLLSWQNNLSLHEEASVAGGFKGQFTQLGKKFPESSNLLKLLSFFDTERIQIDVIKDGLRELIATRSSSDDLVTTNIRAETLGIANLKIANIKALRKNQINDRDARRDETRNTGPQIVDSLSTLILSPVLLQDALQQIEDLSLVTCLHGSHGLELHMHDLIKYMVQEMNMGLDCKATLLGFASSIVCNAFRLVEDRTSPKFWSQCEVIVPHIEALRKLLGSSQNHDPALTWADVEVGAYFQSRGRYAEAASLYREALGREKAKSQSTQPETNRALRGLIVVLTKQGLYNEAESLCEEAVGSFEMTGAEASMEVLTILQELVNVYDKQGRYAEALNLGERVLSGLKRKVGENHPDTLQIMHAMGLACGHQAQHDRAERLFKHILHVQEVEKTWGADHPDTLRTVNALANLYDRRQQYKSAVELYSRAIKGRETLFGINHPQTLRSVCGLANLYMRQGLFEESKSLYSLALEASEKYFQIENPDILRAVHGLASVLSCQREYSDAEKQYERAIHGRTGVLGKGHADTLRSMEGLAIVYIELGEYAKAEELYKEVLAGRRESLGAAHPETLQTVRNLAFLARRQRERSATIGV</sequence>
<dbReference type="InterPro" id="IPR002182">
    <property type="entry name" value="NB-ARC"/>
</dbReference>
<dbReference type="InterPro" id="IPR053137">
    <property type="entry name" value="NLR-like"/>
</dbReference>
<protein>
    <recommendedName>
        <fullName evidence="1">NB-ARC domain-containing protein</fullName>
    </recommendedName>
</protein>
<dbReference type="Pfam" id="PF13424">
    <property type="entry name" value="TPR_12"/>
    <property type="match status" value="2"/>
</dbReference>
<dbReference type="SUPFAM" id="SSF48452">
    <property type="entry name" value="TPR-like"/>
    <property type="match status" value="1"/>
</dbReference>
<dbReference type="Pfam" id="PF13432">
    <property type="entry name" value="TPR_16"/>
    <property type="match status" value="1"/>
</dbReference>
<dbReference type="GeneID" id="89973330"/>